<dbReference type="Proteomes" id="UP000318017">
    <property type="component" value="Chromosome"/>
</dbReference>
<evidence type="ECO:0000313" key="2">
    <source>
        <dbReference type="EMBL" id="QDV23927.1"/>
    </source>
</evidence>
<dbReference type="PANTHER" id="PTHR39963:SF1">
    <property type="entry name" value="MNMC-LIKE METHYLTRANSFERASE DOMAIN-CONTAINING PROTEIN"/>
    <property type="match status" value="1"/>
</dbReference>
<dbReference type="Pfam" id="PF05430">
    <property type="entry name" value="Methyltransf_30"/>
    <property type="match status" value="1"/>
</dbReference>
<dbReference type="PANTHER" id="PTHR39963">
    <property type="entry name" value="SLL0983 PROTEIN"/>
    <property type="match status" value="1"/>
</dbReference>
<dbReference type="InterPro" id="IPR029063">
    <property type="entry name" value="SAM-dependent_MTases_sf"/>
</dbReference>
<dbReference type="GO" id="GO:0016645">
    <property type="term" value="F:oxidoreductase activity, acting on the CH-NH group of donors"/>
    <property type="evidence" value="ECO:0007669"/>
    <property type="project" value="InterPro"/>
</dbReference>
<dbReference type="Gene3D" id="3.40.50.150">
    <property type="entry name" value="Vaccinia Virus protein VP39"/>
    <property type="match status" value="1"/>
</dbReference>
<sequence length="277" mass="30345">MAIPDRARFPAGCPELEWVLTDDGSRTLRHRVLDETFHSGCGALSETLVVYLDHSGVAERLHTGRATRVLEYGLGTCTALLLTAALAEACRVPLVYTALELHLVSGDLVRGLGLVERVQQAELGECWPKAVPTWLTDHCFDALAPLQADLAHWLDQLPPWPPGPLPRITSCQLGLQTTLELWQGDAQGFPTQQKVDQDREPVDAVYFDPFSPESCPELWTPAVYSTAFQALRPGGILVSYCVKGTVRREIGSVGFQTERLAGPAGGKREVLRAVRPQ</sequence>
<dbReference type="SUPFAM" id="SSF53335">
    <property type="entry name" value="S-adenosyl-L-methionine-dependent methyltransferases"/>
    <property type="match status" value="1"/>
</dbReference>
<gene>
    <name evidence="2" type="primary">mnmC</name>
    <name evidence="2" type="ORF">Q31a_22370</name>
</gene>
<dbReference type="KEGG" id="ahel:Q31a_22370"/>
<reference evidence="2 3" key="1">
    <citation type="submission" date="2019-02" db="EMBL/GenBank/DDBJ databases">
        <title>Deep-cultivation of Planctomycetes and their phenomic and genomic characterization uncovers novel biology.</title>
        <authorList>
            <person name="Wiegand S."/>
            <person name="Jogler M."/>
            <person name="Boedeker C."/>
            <person name="Pinto D."/>
            <person name="Vollmers J."/>
            <person name="Rivas-Marin E."/>
            <person name="Kohn T."/>
            <person name="Peeters S.H."/>
            <person name="Heuer A."/>
            <person name="Rast P."/>
            <person name="Oberbeckmann S."/>
            <person name="Bunk B."/>
            <person name="Jeske O."/>
            <person name="Meyerdierks A."/>
            <person name="Storesund J.E."/>
            <person name="Kallscheuer N."/>
            <person name="Luecker S."/>
            <person name="Lage O.M."/>
            <person name="Pohl T."/>
            <person name="Merkel B.J."/>
            <person name="Hornburger P."/>
            <person name="Mueller R.-W."/>
            <person name="Bruemmer F."/>
            <person name="Labrenz M."/>
            <person name="Spormann A.M."/>
            <person name="Op den Camp H."/>
            <person name="Overmann J."/>
            <person name="Amann R."/>
            <person name="Jetten M.S.M."/>
            <person name="Mascher T."/>
            <person name="Medema M.H."/>
            <person name="Devos D.P."/>
            <person name="Kaster A.-K."/>
            <person name="Ovreas L."/>
            <person name="Rohde M."/>
            <person name="Galperin M.Y."/>
            <person name="Jogler C."/>
        </authorList>
    </citation>
    <scope>NUCLEOTIDE SEQUENCE [LARGE SCALE GENOMIC DNA]</scope>
    <source>
        <strain evidence="2 3">Q31a</strain>
    </source>
</reference>
<evidence type="ECO:0000313" key="3">
    <source>
        <dbReference type="Proteomes" id="UP000318017"/>
    </source>
</evidence>
<feature type="domain" description="MnmC-like methyltransferase" evidence="1">
    <location>
        <begin position="170"/>
        <end position="275"/>
    </location>
</feature>
<dbReference type="AlphaFoldDB" id="A0A518G5Q7"/>
<keyword evidence="3" id="KW-1185">Reference proteome</keyword>
<dbReference type="InterPro" id="IPR008471">
    <property type="entry name" value="MnmC-like_methylTransf"/>
</dbReference>
<protein>
    <submittedName>
        <fullName evidence="2">tRNA 5-methylaminomethyl-2-thiouridine biosynthesis bifunctional protein MnmC</fullName>
    </submittedName>
</protein>
<proteinExistence type="predicted"/>
<dbReference type="RefSeq" id="WP_145077202.1">
    <property type="nucleotide sequence ID" value="NZ_CP036298.1"/>
</dbReference>
<name>A0A518G5Q7_9BACT</name>
<evidence type="ECO:0000259" key="1">
    <source>
        <dbReference type="Pfam" id="PF05430"/>
    </source>
</evidence>
<accession>A0A518G5Q7</accession>
<dbReference type="EMBL" id="CP036298">
    <property type="protein sequence ID" value="QDV23927.1"/>
    <property type="molecule type" value="Genomic_DNA"/>
</dbReference>
<organism evidence="2 3">
    <name type="scientific">Aureliella helgolandensis</name>
    <dbReference type="NCBI Taxonomy" id="2527968"/>
    <lineage>
        <taxon>Bacteria</taxon>
        <taxon>Pseudomonadati</taxon>
        <taxon>Planctomycetota</taxon>
        <taxon>Planctomycetia</taxon>
        <taxon>Pirellulales</taxon>
        <taxon>Pirellulaceae</taxon>
        <taxon>Aureliella</taxon>
    </lineage>
</organism>
<dbReference type="OrthoDB" id="9786494at2"/>